<dbReference type="Proteomes" id="UP000308600">
    <property type="component" value="Unassembled WGS sequence"/>
</dbReference>
<evidence type="ECO:0000313" key="1">
    <source>
        <dbReference type="EMBL" id="TFK69551.1"/>
    </source>
</evidence>
<accession>A0ACD3AVA7</accession>
<protein>
    <submittedName>
        <fullName evidence="1">Uncharacterized protein</fullName>
    </submittedName>
</protein>
<name>A0ACD3AVA7_9AGAR</name>
<gene>
    <name evidence="1" type="ORF">BDN72DRAFT_840280</name>
</gene>
<organism evidence="1 2">
    <name type="scientific">Pluteus cervinus</name>
    <dbReference type="NCBI Taxonomy" id="181527"/>
    <lineage>
        <taxon>Eukaryota</taxon>
        <taxon>Fungi</taxon>
        <taxon>Dikarya</taxon>
        <taxon>Basidiomycota</taxon>
        <taxon>Agaricomycotina</taxon>
        <taxon>Agaricomycetes</taxon>
        <taxon>Agaricomycetidae</taxon>
        <taxon>Agaricales</taxon>
        <taxon>Pluteineae</taxon>
        <taxon>Pluteaceae</taxon>
        <taxon>Pluteus</taxon>
    </lineage>
</organism>
<keyword evidence="2" id="KW-1185">Reference proteome</keyword>
<sequence length="412" mass="43935">MSLYASTLLTRSPTALLSQLSRLSKTYKDNSSIFALSCNIDAPNLSSLVHELTNFSSETAGCLSAPLPGNGREDMISCSVAVFDKCQATMFRSTIPGREAPQVGRWHSFRRKVEVPHQSPEVDASGNVDWNGLWDRYGSSSGLPIELQHLKTREVDLIVYFSDPSHEGLSNNLDTFSNATKLGLISASTPFVTGRPVTLFHNQSVYSSGAVGVALSGVLRSKAQVDFTGLTPLSKPLTVTAVEGNIINELNGSSPTQLLLSVIEANDLKSKLVSTLKEEVFYCGVLSDGQISQVYAVTAGDPSRGNLSLACSKGPSLNATVQFFHKSGAKPVDILQRSKTSSLPSGLSFIASEESTGAVAHSGSSLPGQDEVQRLENTFVAASENGFVLSRREEAPWLCAVPGSVASLEWSS</sequence>
<proteinExistence type="predicted"/>
<evidence type="ECO:0000313" key="2">
    <source>
        <dbReference type="Proteomes" id="UP000308600"/>
    </source>
</evidence>
<reference evidence="1 2" key="1">
    <citation type="journal article" date="2019" name="Nat. Ecol. Evol.">
        <title>Megaphylogeny resolves global patterns of mushroom evolution.</title>
        <authorList>
            <person name="Varga T."/>
            <person name="Krizsan K."/>
            <person name="Foldi C."/>
            <person name="Dima B."/>
            <person name="Sanchez-Garcia M."/>
            <person name="Sanchez-Ramirez S."/>
            <person name="Szollosi G.J."/>
            <person name="Szarkandi J.G."/>
            <person name="Papp V."/>
            <person name="Albert L."/>
            <person name="Andreopoulos W."/>
            <person name="Angelini C."/>
            <person name="Antonin V."/>
            <person name="Barry K.W."/>
            <person name="Bougher N.L."/>
            <person name="Buchanan P."/>
            <person name="Buyck B."/>
            <person name="Bense V."/>
            <person name="Catcheside P."/>
            <person name="Chovatia M."/>
            <person name="Cooper J."/>
            <person name="Damon W."/>
            <person name="Desjardin D."/>
            <person name="Finy P."/>
            <person name="Geml J."/>
            <person name="Haridas S."/>
            <person name="Hughes K."/>
            <person name="Justo A."/>
            <person name="Karasinski D."/>
            <person name="Kautmanova I."/>
            <person name="Kiss B."/>
            <person name="Kocsube S."/>
            <person name="Kotiranta H."/>
            <person name="LaButti K.M."/>
            <person name="Lechner B.E."/>
            <person name="Liimatainen K."/>
            <person name="Lipzen A."/>
            <person name="Lukacs Z."/>
            <person name="Mihaltcheva S."/>
            <person name="Morgado L.N."/>
            <person name="Niskanen T."/>
            <person name="Noordeloos M.E."/>
            <person name="Ohm R.A."/>
            <person name="Ortiz-Santana B."/>
            <person name="Ovrebo C."/>
            <person name="Racz N."/>
            <person name="Riley R."/>
            <person name="Savchenko A."/>
            <person name="Shiryaev A."/>
            <person name="Soop K."/>
            <person name="Spirin V."/>
            <person name="Szebenyi C."/>
            <person name="Tomsovsky M."/>
            <person name="Tulloss R.E."/>
            <person name="Uehling J."/>
            <person name="Grigoriev I.V."/>
            <person name="Vagvolgyi C."/>
            <person name="Papp T."/>
            <person name="Martin F.M."/>
            <person name="Miettinen O."/>
            <person name="Hibbett D.S."/>
            <person name="Nagy L.G."/>
        </authorList>
    </citation>
    <scope>NUCLEOTIDE SEQUENCE [LARGE SCALE GENOMIC DNA]</scope>
    <source>
        <strain evidence="1 2">NL-1719</strain>
    </source>
</reference>
<dbReference type="EMBL" id="ML208329">
    <property type="protein sequence ID" value="TFK69551.1"/>
    <property type="molecule type" value="Genomic_DNA"/>
</dbReference>